<evidence type="ECO:0000313" key="2">
    <source>
        <dbReference type="EMBL" id="OZI30668.1"/>
    </source>
</evidence>
<dbReference type="RefSeq" id="WP_094855092.1">
    <property type="nucleotide sequence ID" value="NZ_NEVM01000005.1"/>
</dbReference>
<evidence type="ECO:0000256" key="1">
    <source>
        <dbReference type="ARBA" id="ARBA00006987"/>
    </source>
</evidence>
<name>A0A261RZY9_9BORD</name>
<dbReference type="SUPFAM" id="SSF53850">
    <property type="entry name" value="Periplasmic binding protein-like II"/>
    <property type="match status" value="1"/>
</dbReference>
<dbReference type="PANTHER" id="PTHR42928">
    <property type="entry name" value="TRICARBOXYLATE-BINDING PROTEIN"/>
    <property type="match status" value="1"/>
</dbReference>
<organism evidence="2 3">
    <name type="scientific">Bordetella genomosp. 10</name>
    <dbReference type="NCBI Taxonomy" id="1416804"/>
    <lineage>
        <taxon>Bacteria</taxon>
        <taxon>Pseudomonadati</taxon>
        <taxon>Pseudomonadota</taxon>
        <taxon>Betaproteobacteria</taxon>
        <taxon>Burkholderiales</taxon>
        <taxon>Alcaligenaceae</taxon>
        <taxon>Bordetella</taxon>
    </lineage>
</organism>
<dbReference type="InterPro" id="IPR005064">
    <property type="entry name" value="BUG"/>
</dbReference>
<sequence>MGISKSLGIALGFWLGMHGGLAGAEEPFPAHPIHVVVPNEPGGTTDVLIRALVPSMAKTLGQSIVVENRAGASATIGSSFVARSAPDGYTLLAGSSAISINSYVMHDLPFDTKTDLEAVSRIALTPYFLIVNAGVKANSVAELVALAKAKPGSLTYASSGTGTSPHLTGARFAAAAGIDLLHVPYKGTGPAMNDLLSGRVDMMFVGLPSTIGQIQAGRLRALAVASDSRFETVPDVPTMKEAGLGNFSATSWFGILAPKGTPDAIKTKLAQAISVAIQERDVKATLTKLGAVPLSETPAQAQEFFQSDLVFWESTVAQMKDQLK</sequence>
<dbReference type="Gene3D" id="3.40.190.10">
    <property type="entry name" value="Periplasmic binding protein-like II"/>
    <property type="match status" value="1"/>
</dbReference>
<comment type="similarity">
    <text evidence="1">Belongs to the UPF0065 (bug) family.</text>
</comment>
<evidence type="ECO:0008006" key="4">
    <source>
        <dbReference type="Google" id="ProtNLM"/>
    </source>
</evidence>
<reference evidence="3" key="1">
    <citation type="submission" date="2017-05" db="EMBL/GenBank/DDBJ databases">
        <title>Complete and WGS of Bordetella genogroups.</title>
        <authorList>
            <person name="Spilker T."/>
            <person name="Lipuma J."/>
        </authorList>
    </citation>
    <scope>NUCLEOTIDE SEQUENCE [LARGE SCALE GENOMIC DNA]</scope>
    <source>
        <strain evidence="3">AU16122</strain>
    </source>
</reference>
<dbReference type="PIRSF" id="PIRSF017082">
    <property type="entry name" value="YflP"/>
    <property type="match status" value="1"/>
</dbReference>
<dbReference type="CDD" id="cd13578">
    <property type="entry name" value="PBP2_Bug27"/>
    <property type="match status" value="1"/>
</dbReference>
<protein>
    <recommendedName>
        <fullName evidence="4">LacI family transcriptional regulator</fullName>
    </recommendedName>
</protein>
<dbReference type="Gene3D" id="3.40.190.150">
    <property type="entry name" value="Bordetella uptake gene, domain 1"/>
    <property type="match status" value="1"/>
</dbReference>
<dbReference type="InterPro" id="IPR042100">
    <property type="entry name" value="Bug_dom1"/>
</dbReference>
<dbReference type="AlphaFoldDB" id="A0A261RZY9"/>
<dbReference type="PANTHER" id="PTHR42928:SF5">
    <property type="entry name" value="BLR1237 PROTEIN"/>
    <property type="match status" value="1"/>
</dbReference>
<gene>
    <name evidence="2" type="ORF">CAL29_21985</name>
</gene>
<dbReference type="Pfam" id="PF03401">
    <property type="entry name" value="TctC"/>
    <property type="match status" value="1"/>
</dbReference>
<accession>A0A261RZY9</accession>
<keyword evidence="3" id="KW-1185">Reference proteome</keyword>
<proteinExistence type="inferred from homology"/>
<dbReference type="EMBL" id="NEVM01000005">
    <property type="protein sequence ID" value="OZI30668.1"/>
    <property type="molecule type" value="Genomic_DNA"/>
</dbReference>
<evidence type="ECO:0000313" key="3">
    <source>
        <dbReference type="Proteomes" id="UP000216020"/>
    </source>
</evidence>
<dbReference type="OrthoDB" id="8627412at2"/>
<dbReference type="Proteomes" id="UP000216020">
    <property type="component" value="Unassembled WGS sequence"/>
</dbReference>
<comment type="caution">
    <text evidence="2">The sequence shown here is derived from an EMBL/GenBank/DDBJ whole genome shotgun (WGS) entry which is preliminary data.</text>
</comment>